<gene>
    <name evidence="1" type="ORF">CFAM422_001203</name>
</gene>
<comment type="caution">
    <text evidence="1">The sequence shown here is derived from an EMBL/GenBank/DDBJ whole genome shotgun (WGS) entry which is preliminary data.</text>
</comment>
<name>A0A9P4XP14_9HYPO</name>
<evidence type="ECO:0000313" key="2">
    <source>
        <dbReference type="Proteomes" id="UP000801864"/>
    </source>
</evidence>
<accession>A0A9P4XP14</accession>
<protein>
    <submittedName>
        <fullName evidence="1">Uncharacterized protein</fullName>
    </submittedName>
</protein>
<dbReference type="AlphaFoldDB" id="A0A9P4XP14"/>
<dbReference type="EMBL" id="QLNT01000002">
    <property type="protein sequence ID" value="KAF3075995.1"/>
    <property type="molecule type" value="Genomic_DNA"/>
</dbReference>
<proteinExistence type="predicted"/>
<evidence type="ECO:0000313" key="1">
    <source>
        <dbReference type="EMBL" id="KAF3075995.1"/>
    </source>
</evidence>
<reference evidence="1 2" key="1">
    <citation type="submission" date="2018-06" db="EMBL/GenBank/DDBJ databases">
        <title>Genome analysis of cellulolytic fungus Trichoderma lentiforme CFAM-422.</title>
        <authorList>
            <person name="Steindorff A.S."/>
            <person name="Formighieri E.F."/>
            <person name="Midorikawa G.E.O."/>
            <person name="Tamietti M.S."/>
            <person name="Ramos E.Z."/>
            <person name="Silva A.S."/>
            <person name="Bon E.P.S."/>
            <person name="Mendes T.D."/>
            <person name="Damaso M.C.T."/>
            <person name="Favaro L.C.L."/>
        </authorList>
    </citation>
    <scope>NUCLEOTIDE SEQUENCE [LARGE SCALE GENOMIC DNA]</scope>
    <source>
        <strain evidence="1 2">CFAM-422</strain>
    </source>
</reference>
<organism evidence="1 2">
    <name type="scientific">Trichoderma lentiforme</name>
    <dbReference type="NCBI Taxonomy" id="1567552"/>
    <lineage>
        <taxon>Eukaryota</taxon>
        <taxon>Fungi</taxon>
        <taxon>Dikarya</taxon>
        <taxon>Ascomycota</taxon>
        <taxon>Pezizomycotina</taxon>
        <taxon>Sordariomycetes</taxon>
        <taxon>Hypocreomycetidae</taxon>
        <taxon>Hypocreales</taxon>
        <taxon>Hypocreaceae</taxon>
        <taxon>Trichoderma</taxon>
    </lineage>
</organism>
<sequence length="94" mass="10153">MAMAELELAPRRAGGVRGAKSEGRALAGVCAEAVDIPAPCLAGLEVVRTWTWWKRICGNRGRRARRDVAMLLAGCWHVGGVLHILHKCIPLGLE</sequence>
<dbReference type="Proteomes" id="UP000801864">
    <property type="component" value="Unassembled WGS sequence"/>
</dbReference>
<keyword evidence="2" id="KW-1185">Reference proteome</keyword>